<evidence type="ECO:0000313" key="11">
    <source>
        <dbReference type="Proteomes" id="UP000030763"/>
    </source>
</evidence>
<evidence type="ECO:0000256" key="3">
    <source>
        <dbReference type="ARBA" id="ARBA00022741"/>
    </source>
</evidence>
<evidence type="ECO:0000259" key="9">
    <source>
        <dbReference type="PROSITE" id="PS50125"/>
    </source>
</evidence>
<feature type="compositionally biased region" description="Polar residues" evidence="7">
    <location>
        <begin position="901"/>
        <end position="917"/>
    </location>
</feature>
<feature type="domain" description="Guanylate cyclase" evidence="9">
    <location>
        <begin position="646"/>
        <end position="828"/>
    </location>
</feature>
<dbReference type="CDD" id="cd07302">
    <property type="entry name" value="CHD"/>
    <property type="match status" value="2"/>
</dbReference>
<feature type="region of interest" description="Disordered" evidence="7">
    <location>
        <begin position="146"/>
        <end position="175"/>
    </location>
</feature>
<dbReference type="Gene3D" id="3.30.70.1230">
    <property type="entry name" value="Nucleotide cyclase"/>
    <property type="match status" value="2"/>
</dbReference>
<feature type="compositionally biased region" description="Low complexity" evidence="7">
    <location>
        <begin position="398"/>
        <end position="417"/>
    </location>
</feature>
<dbReference type="GeneID" id="25336752"/>
<dbReference type="PANTHER" id="PTHR11920:SF335">
    <property type="entry name" value="GUANYLATE CYCLASE"/>
    <property type="match status" value="1"/>
</dbReference>
<evidence type="ECO:0000256" key="4">
    <source>
        <dbReference type="ARBA" id="ARBA00022989"/>
    </source>
</evidence>
<feature type="region of interest" description="Disordered" evidence="7">
    <location>
        <begin position="901"/>
        <end position="928"/>
    </location>
</feature>
<sequence>MPNAIPYYLCSPPLFLSVLFCDVADFHNLVCAFSLPQGGSLSVCSFFQDLVKLLDALFLCFDKLSEQFQLVKIETVFETYLAAAGLNDPVLADDAAGQMDDERDSFGERDLHKVQQGAFSAVETALAMLQVTMYITYDSAEPLARKPEAAQSQFSSPRDDDVSQGVTDPSGQRQTRRLRVKIGIHSGNVISGVVGSRKPQYALFGDTVNTASRMKSTSVADGIHISGATHRFVAHDPQFKWKEMIVDVKGKGPMQTYLLDHVVGMRTPLDEATPRVPDSAGHGCQSTSLVSESSIDCAANRPWCTRHQSSSSLDALGGGTVADMCGRNECDSNTDCVSLAKESVPLDRRSTLSNERSSRWRGAERMQRITNAVASVFSPAQFGSSNRRRRSGSQVRPANRNRSRSASSSADNPWRRAGTGGAGRTDIDEPLYRLANGGDDEMGRLKLSSRLTRAFGLNARTDMVAFVHESIAFLSMDRLSAATCELFQTQRMLVWSTRSFVAATVLVLWLLIHYRQRASISWMGIRWLIFWLNLLFIFAALAFVLTNARDPGKKVASEWHTADTVELSFFLTLIHHNTGLLFQHIIFVDALLITEYDDRQTYIVNQEASALERRSLELLNDMLPKELLTEFQNDNLRLAYSHESLAFLFADICGFTAWSRSVSAEQVLSLLQRLFTRFDRDTIMLNLYKLCTIGDAYVAVSGLHIDSPAQEPFSKYPDAFSGRSVAPGTGGQTDEFSNSHWRSQWEGVCGGDSGCCREGQETDKACRILCMARQMLEHVQAVREEMQVPGLNMRIGLHVGSCVGGVIGSRRLRYDLWGLDVLVGNDIESNGVPGQICCSKEFKIAFQREEHSEPRCFDQHVAFVHLKTIRVIHREVTIFTVHSAFDTNVCDIRRSNSKFANPSSTILDRQSRSSTGTMHEDSRESLSSELPFEPIDTSRLRVAHLRRRCYRMPTAAKGTC</sequence>
<feature type="compositionally biased region" description="Polar residues" evidence="7">
    <location>
        <begin position="164"/>
        <end position="173"/>
    </location>
</feature>
<dbReference type="AlphaFoldDB" id="U6M7W7"/>
<dbReference type="RefSeq" id="XP_013336761.1">
    <property type="nucleotide sequence ID" value="XM_013481307.1"/>
</dbReference>
<dbReference type="SUPFAM" id="SSF55073">
    <property type="entry name" value="Nucleotide cyclase"/>
    <property type="match status" value="2"/>
</dbReference>
<reference evidence="10" key="1">
    <citation type="submission" date="2013-10" db="EMBL/GenBank/DDBJ databases">
        <title>Genomic analysis of the causative agents of coccidiosis in chickens.</title>
        <authorList>
            <person name="Reid A.J."/>
            <person name="Blake D."/>
            <person name="Billington K."/>
            <person name="Browne H."/>
            <person name="Dunn M."/>
            <person name="Hung S."/>
            <person name="Kawahara F."/>
            <person name="Miranda-Saavedra D."/>
            <person name="Mourier T."/>
            <person name="Nagra H."/>
            <person name="Otto T.D."/>
            <person name="Rawlings N."/>
            <person name="Sanchez A."/>
            <person name="Sanders M."/>
            <person name="Subramaniam C."/>
            <person name="Tay Y."/>
            <person name="Dear P."/>
            <person name="Doerig C."/>
            <person name="Gruber A."/>
            <person name="Parkinson J."/>
            <person name="Shirley M."/>
            <person name="Wan K.L."/>
            <person name="Berriman M."/>
            <person name="Tomley F."/>
            <person name="Pain A."/>
        </authorList>
    </citation>
    <scope>NUCLEOTIDE SEQUENCE [LARGE SCALE GENOMIC DNA]</scope>
    <source>
        <strain evidence="10">Weybridge</strain>
    </source>
</reference>
<protein>
    <recommendedName>
        <fullName evidence="9">Guanylate cyclase domain-containing protein</fullName>
    </recommendedName>
</protein>
<dbReference type="PROSITE" id="PS50125">
    <property type="entry name" value="GUANYLATE_CYCLASE_2"/>
    <property type="match status" value="2"/>
</dbReference>
<evidence type="ECO:0000313" key="10">
    <source>
        <dbReference type="EMBL" id="CDJ60116.1"/>
    </source>
</evidence>
<dbReference type="Pfam" id="PF00211">
    <property type="entry name" value="Guanylate_cyc"/>
    <property type="match status" value="3"/>
</dbReference>
<dbReference type="Proteomes" id="UP000030763">
    <property type="component" value="Unassembled WGS sequence"/>
</dbReference>
<dbReference type="GO" id="GO:0016020">
    <property type="term" value="C:membrane"/>
    <property type="evidence" value="ECO:0007669"/>
    <property type="project" value="UniProtKB-SubCell"/>
</dbReference>
<dbReference type="InterPro" id="IPR001054">
    <property type="entry name" value="A/G_cyclase"/>
</dbReference>
<evidence type="ECO:0000256" key="8">
    <source>
        <dbReference type="SAM" id="Phobius"/>
    </source>
</evidence>
<dbReference type="VEuPathDB" id="ToxoDB:EMWEY_00027660"/>
<evidence type="ECO:0000256" key="6">
    <source>
        <dbReference type="ARBA" id="ARBA00023239"/>
    </source>
</evidence>
<proteinExistence type="predicted"/>
<name>U6M7W7_EIMMA</name>
<reference evidence="10" key="2">
    <citation type="submission" date="2013-10" db="EMBL/GenBank/DDBJ databases">
        <authorList>
            <person name="Aslett M."/>
        </authorList>
    </citation>
    <scope>NUCLEOTIDE SEQUENCE [LARGE SCALE GENOMIC DNA]</scope>
    <source>
        <strain evidence="10">Weybridge</strain>
    </source>
</reference>
<dbReference type="SMART" id="SM00044">
    <property type="entry name" value="CYCc"/>
    <property type="match status" value="2"/>
</dbReference>
<feature type="transmembrane region" description="Helical" evidence="8">
    <location>
        <begin position="524"/>
        <end position="545"/>
    </location>
</feature>
<keyword evidence="4 8" id="KW-1133">Transmembrane helix</keyword>
<keyword evidence="3" id="KW-0547">Nucleotide-binding</keyword>
<evidence type="ECO:0000256" key="7">
    <source>
        <dbReference type="SAM" id="MobiDB-lite"/>
    </source>
</evidence>
<evidence type="ECO:0000256" key="5">
    <source>
        <dbReference type="ARBA" id="ARBA00023136"/>
    </source>
</evidence>
<keyword evidence="5 8" id="KW-0472">Membrane</keyword>
<gene>
    <name evidence="10" type="ORF">EMWEY_00027660</name>
</gene>
<comment type="subcellular location">
    <subcellularLocation>
        <location evidence="1">Membrane</location>
    </subcellularLocation>
</comment>
<dbReference type="PANTHER" id="PTHR11920">
    <property type="entry name" value="GUANYLYL CYCLASE"/>
    <property type="match status" value="1"/>
</dbReference>
<dbReference type="GO" id="GO:0000166">
    <property type="term" value="F:nucleotide binding"/>
    <property type="evidence" value="ECO:0007669"/>
    <property type="project" value="UniProtKB-KW"/>
</dbReference>
<accession>U6M7W7</accession>
<keyword evidence="6" id="KW-0456">Lyase</keyword>
<dbReference type="InterPro" id="IPR029787">
    <property type="entry name" value="Nucleotide_cyclase"/>
</dbReference>
<dbReference type="GO" id="GO:0016829">
    <property type="term" value="F:lyase activity"/>
    <property type="evidence" value="ECO:0007669"/>
    <property type="project" value="UniProtKB-KW"/>
</dbReference>
<keyword evidence="2 8" id="KW-0812">Transmembrane</keyword>
<feature type="region of interest" description="Disordered" evidence="7">
    <location>
        <begin position="380"/>
        <end position="425"/>
    </location>
</feature>
<dbReference type="InterPro" id="IPR050401">
    <property type="entry name" value="Cyclic_nucleotide_synthase"/>
</dbReference>
<evidence type="ECO:0000256" key="1">
    <source>
        <dbReference type="ARBA" id="ARBA00004370"/>
    </source>
</evidence>
<dbReference type="EMBL" id="HG721331">
    <property type="protein sequence ID" value="CDJ60116.1"/>
    <property type="molecule type" value="Genomic_DNA"/>
</dbReference>
<dbReference type="GO" id="GO:0035556">
    <property type="term" value="P:intracellular signal transduction"/>
    <property type="evidence" value="ECO:0007669"/>
    <property type="project" value="InterPro"/>
</dbReference>
<evidence type="ECO:0000256" key="2">
    <source>
        <dbReference type="ARBA" id="ARBA00022692"/>
    </source>
</evidence>
<dbReference type="OrthoDB" id="354346at2759"/>
<organism evidence="10 11">
    <name type="scientific">Eimeria maxima</name>
    <name type="common">Coccidian parasite</name>
    <dbReference type="NCBI Taxonomy" id="5804"/>
    <lineage>
        <taxon>Eukaryota</taxon>
        <taxon>Sar</taxon>
        <taxon>Alveolata</taxon>
        <taxon>Apicomplexa</taxon>
        <taxon>Conoidasida</taxon>
        <taxon>Coccidia</taxon>
        <taxon>Eucoccidiorida</taxon>
        <taxon>Eimeriorina</taxon>
        <taxon>Eimeriidae</taxon>
        <taxon>Eimeria</taxon>
    </lineage>
</organism>
<keyword evidence="11" id="KW-1185">Reference proteome</keyword>
<feature type="transmembrane region" description="Helical" evidence="8">
    <location>
        <begin position="492"/>
        <end position="512"/>
    </location>
</feature>
<dbReference type="GO" id="GO:0009190">
    <property type="term" value="P:cyclic nucleotide biosynthetic process"/>
    <property type="evidence" value="ECO:0007669"/>
    <property type="project" value="InterPro"/>
</dbReference>
<feature type="domain" description="Guanylate cyclase" evidence="9">
    <location>
        <begin position="17"/>
        <end position="215"/>
    </location>
</feature>